<feature type="domain" description="Fibronectin type-III" evidence="4">
    <location>
        <begin position="235"/>
        <end position="333"/>
    </location>
</feature>
<comment type="caution">
    <text evidence="5">The sequence shown here is derived from an EMBL/GenBank/DDBJ whole genome shotgun (WGS) entry which is preliminary data.</text>
</comment>
<dbReference type="SMART" id="SM00408">
    <property type="entry name" value="IGc2"/>
    <property type="match status" value="2"/>
</dbReference>
<dbReference type="AlphaFoldDB" id="A0AAV2R980"/>
<name>A0AAV2R980_MEGNR</name>
<protein>
    <recommendedName>
        <fullName evidence="7">Down syndrome cell adhesion molecule</fullName>
    </recommendedName>
</protein>
<gene>
    <name evidence="5" type="ORF">MNOR_LOCUS21251</name>
</gene>
<dbReference type="PROSITE" id="PS50853">
    <property type="entry name" value="FN3"/>
    <property type="match status" value="2"/>
</dbReference>
<dbReference type="SUPFAM" id="SSF48726">
    <property type="entry name" value="Immunoglobulin"/>
    <property type="match status" value="3"/>
</dbReference>
<evidence type="ECO:0000256" key="2">
    <source>
        <dbReference type="ARBA" id="ARBA00023319"/>
    </source>
</evidence>
<organism evidence="5 6">
    <name type="scientific">Meganyctiphanes norvegica</name>
    <name type="common">Northern krill</name>
    <name type="synonym">Thysanopoda norvegica</name>
    <dbReference type="NCBI Taxonomy" id="48144"/>
    <lineage>
        <taxon>Eukaryota</taxon>
        <taxon>Metazoa</taxon>
        <taxon>Ecdysozoa</taxon>
        <taxon>Arthropoda</taxon>
        <taxon>Crustacea</taxon>
        <taxon>Multicrustacea</taxon>
        <taxon>Malacostraca</taxon>
        <taxon>Eumalacostraca</taxon>
        <taxon>Eucarida</taxon>
        <taxon>Euphausiacea</taxon>
        <taxon>Euphausiidae</taxon>
        <taxon>Meganyctiphanes</taxon>
    </lineage>
</organism>
<feature type="domain" description="Ig-like" evidence="3">
    <location>
        <begin position="136"/>
        <end position="228"/>
    </location>
</feature>
<dbReference type="Pfam" id="PF13927">
    <property type="entry name" value="Ig_3"/>
    <property type="match status" value="1"/>
</dbReference>
<feature type="non-terminal residue" evidence="5">
    <location>
        <position position="1"/>
    </location>
</feature>
<dbReference type="Pfam" id="PF00041">
    <property type="entry name" value="fn3"/>
    <property type="match status" value="1"/>
</dbReference>
<evidence type="ECO:0000313" key="5">
    <source>
        <dbReference type="EMBL" id="CAL4117642.1"/>
    </source>
</evidence>
<dbReference type="PROSITE" id="PS50835">
    <property type="entry name" value="IG_LIKE"/>
    <property type="match status" value="3"/>
</dbReference>
<dbReference type="Gene3D" id="2.60.40.10">
    <property type="entry name" value="Immunoglobulins"/>
    <property type="match status" value="5"/>
</dbReference>
<dbReference type="InterPro" id="IPR007110">
    <property type="entry name" value="Ig-like_dom"/>
</dbReference>
<evidence type="ECO:0008006" key="7">
    <source>
        <dbReference type="Google" id="ProtNLM"/>
    </source>
</evidence>
<keyword evidence="1" id="KW-0677">Repeat</keyword>
<sequence>STLLIQSAQDEHTGNYTCLASNSARTATITATLSVSVPPSWILEPSSRSVALGGTVIFNCLAKGFPKPTMLWKRETESHKFVNLMVSDGEVSYWENGTMKINSVEQRHEGRYICEANNGVGAGLSKVVTLNVNEPPWFSVRSHRKQAMVGDTTTLSCEAKGDKPLKLSWSKDKAPLPSLMRYDISERETDYVSITELVIRSTLVGDSGHYICTANNDHGSLTSDFQLLVQDVPGPPTSVTVAEDGSRYLTLSWTPPPDSNAPIKAYIVTYHQQNNDLHSVPSDGREVTVEGDERRVRIEGLRPAGSYVFSVVAENRVGRSQVSSPLTANTHEEPPEGMPINIRVTSLSSTALSVSWDPPQE</sequence>
<accession>A0AAV2R980</accession>
<dbReference type="GO" id="GO:0007411">
    <property type="term" value="P:axon guidance"/>
    <property type="evidence" value="ECO:0007669"/>
    <property type="project" value="TreeGrafter"/>
</dbReference>
<dbReference type="SMART" id="SM00409">
    <property type="entry name" value="IG"/>
    <property type="match status" value="2"/>
</dbReference>
<dbReference type="EMBL" id="CAXKWB010016995">
    <property type="protein sequence ID" value="CAL4117642.1"/>
    <property type="molecule type" value="Genomic_DNA"/>
</dbReference>
<dbReference type="GO" id="GO:0070593">
    <property type="term" value="P:dendrite self-avoidance"/>
    <property type="evidence" value="ECO:0007669"/>
    <property type="project" value="TreeGrafter"/>
</dbReference>
<dbReference type="GO" id="GO:0005886">
    <property type="term" value="C:plasma membrane"/>
    <property type="evidence" value="ECO:0007669"/>
    <property type="project" value="TreeGrafter"/>
</dbReference>
<dbReference type="InterPro" id="IPR003599">
    <property type="entry name" value="Ig_sub"/>
</dbReference>
<dbReference type="GO" id="GO:0030424">
    <property type="term" value="C:axon"/>
    <property type="evidence" value="ECO:0007669"/>
    <property type="project" value="TreeGrafter"/>
</dbReference>
<reference evidence="5 6" key="1">
    <citation type="submission" date="2024-05" db="EMBL/GenBank/DDBJ databases">
        <authorList>
            <person name="Wallberg A."/>
        </authorList>
    </citation>
    <scope>NUCLEOTIDE SEQUENCE [LARGE SCALE GENOMIC DNA]</scope>
</reference>
<dbReference type="GO" id="GO:0007156">
    <property type="term" value="P:homophilic cell adhesion via plasma membrane adhesion molecules"/>
    <property type="evidence" value="ECO:0007669"/>
    <property type="project" value="TreeGrafter"/>
</dbReference>
<keyword evidence="6" id="KW-1185">Reference proteome</keyword>
<dbReference type="CDD" id="cd00063">
    <property type="entry name" value="FN3"/>
    <property type="match status" value="1"/>
</dbReference>
<feature type="non-terminal residue" evidence="5">
    <location>
        <position position="361"/>
    </location>
</feature>
<feature type="domain" description="Ig-like" evidence="3">
    <location>
        <begin position="1"/>
        <end position="34"/>
    </location>
</feature>
<dbReference type="SUPFAM" id="SSF49265">
    <property type="entry name" value="Fibronectin type III"/>
    <property type="match status" value="1"/>
</dbReference>
<dbReference type="InterPro" id="IPR036179">
    <property type="entry name" value="Ig-like_dom_sf"/>
</dbReference>
<dbReference type="PRINTS" id="PR00014">
    <property type="entry name" value="FNTYPEIII"/>
</dbReference>
<dbReference type="InterPro" id="IPR013783">
    <property type="entry name" value="Ig-like_fold"/>
</dbReference>
<dbReference type="PANTHER" id="PTHR10075:SF100">
    <property type="entry name" value="FASCICLIN-2"/>
    <property type="match status" value="1"/>
</dbReference>
<evidence type="ECO:0000313" key="6">
    <source>
        <dbReference type="Proteomes" id="UP001497623"/>
    </source>
</evidence>
<dbReference type="GO" id="GO:0098632">
    <property type="term" value="F:cell-cell adhesion mediator activity"/>
    <property type="evidence" value="ECO:0007669"/>
    <property type="project" value="TreeGrafter"/>
</dbReference>
<dbReference type="Pfam" id="PF07679">
    <property type="entry name" value="I-set"/>
    <property type="match status" value="1"/>
</dbReference>
<evidence type="ECO:0000259" key="3">
    <source>
        <dbReference type="PROSITE" id="PS50835"/>
    </source>
</evidence>
<dbReference type="CDD" id="cd00096">
    <property type="entry name" value="Ig"/>
    <property type="match status" value="1"/>
</dbReference>
<dbReference type="InterPro" id="IPR036116">
    <property type="entry name" value="FN3_sf"/>
</dbReference>
<proteinExistence type="predicted"/>
<dbReference type="FunFam" id="2.60.40.10:FF:000104">
    <property type="entry name" value="Down syndrome cell adhesion molecule b"/>
    <property type="match status" value="1"/>
</dbReference>
<evidence type="ECO:0000256" key="1">
    <source>
        <dbReference type="ARBA" id="ARBA00022737"/>
    </source>
</evidence>
<evidence type="ECO:0000259" key="4">
    <source>
        <dbReference type="PROSITE" id="PS50853"/>
    </source>
</evidence>
<dbReference type="SMART" id="SM00060">
    <property type="entry name" value="FN3"/>
    <property type="match status" value="1"/>
</dbReference>
<feature type="domain" description="Ig-like" evidence="3">
    <location>
        <begin position="39"/>
        <end position="131"/>
    </location>
</feature>
<feature type="domain" description="Fibronectin type-III" evidence="4">
    <location>
        <begin position="338"/>
        <end position="361"/>
    </location>
</feature>
<dbReference type="Proteomes" id="UP001497623">
    <property type="component" value="Unassembled WGS sequence"/>
</dbReference>
<dbReference type="InterPro" id="IPR003598">
    <property type="entry name" value="Ig_sub2"/>
</dbReference>
<keyword evidence="2" id="KW-0393">Immunoglobulin domain</keyword>
<dbReference type="InterPro" id="IPR013098">
    <property type="entry name" value="Ig_I-set"/>
</dbReference>
<dbReference type="InterPro" id="IPR003961">
    <property type="entry name" value="FN3_dom"/>
</dbReference>
<dbReference type="PANTHER" id="PTHR10075">
    <property type="entry name" value="BASIGIN RELATED"/>
    <property type="match status" value="1"/>
</dbReference>